<accession>A0AA35SC57</accession>
<dbReference type="InterPro" id="IPR015943">
    <property type="entry name" value="WD40/YVTN_repeat-like_dom_sf"/>
</dbReference>
<evidence type="ECO:0000313" key="1">
    <source>
        <dbReference type="EMBL" id="CAI8026407.1"/>
    </source>
</evidence>
<gene>
    <name evidence="1" type="ORF">GBAR_LOCUS15168</name>
</gene>
<dbReference type="InterPro" id="IPR053143">
    <property type="entry name" value="Arylsulfate_ST"/>
</dbReference>
<dbReference type="Gene3D" id="2.130.10.10">
    <property type="entry name" value="YVTN repeat-like/Quinoprotein amine dehydrogenase"/>
    <property type="match status" value="1"/>
</dbReference>
<evidence type="ECO:0008006" key="3">
    <source>
        <dbReference type="Google" id="ProtNLM"/>
    </source>
</evidence>
<comment type="caution">
    <text evidence="1">The sequence shown here is derived from an EMBL/GenBank/DDBJ whole genome shotgun (WGS) entry which is preliminary data.</text>
</comment>
<evidence type="ECO:0000313" key="2">
    <source>
        <dbReference type="Proteomes" id="UP001174909"/>
    </source>
</evidence>
<dbReference type="SUPFAM" id="SSF50998">
    <property type="entry name" value="Quinoprotein alcohol dehydrogenase-like"/>
    <property type="match status" value="1"/>
</dbReference>
<sequence length="363" mass="41019">MPAPDQQTRRRMASTGLSVCDDARTCNGYVIYAPMSGSGQVYLIDGQGKETHQWNLPHPPGLYGYLLPNGNLFYGGKTRDETWERFPSWKRFKGGAMLEVDWQGNAVWEHYDPEHHHDARRTPEGGAIYLTVELMDPGLASKVQGGVPGTDAEGMWADVIVEVDADGNRVWEWHAAEHLDPDRHVLTFNDLRDEWSHGNTVAPLDGDRVMFSFRNISTVGIIDKRSGEITWQLGDTVLAQQHDPNLLANGNFLIYDNGSHRKHTGLPFSRVIEVNPATNEIVWQYQDSPAYNFFSPYISGARRLPNGNTLITEGMFGRIFQVTPEGEVVWEFINPYFYADAEGQVVNRVFRSTFYTPEEVPNL</sequence>
<name>A0AA35SC57_GEOBA</name>
<dbReference type="Proteomes" id="UP001174909">
    <property type="component" value="Unassembled WGS sequence"/>
</dbReference>
<proteinExistence type="predicted"/>
<dbReference type="AlphaFoldDB" id="A0AA35SC57"/>
<organism evidence="1 2">
    <name type="scientific">Geodia barretti</name>
    <name type="common">Barrett's horny sponge</name>
    <dbReference type="NCBI Taxonomy" id="519541"/>
    <lineage>
        <taxon>Eukaryota</taxon>
        <taxon>Metazoa</taxon>
        <taxon>Porifera</taxon>
        <taxon>Demospongiae</taxon>
        <taxon>Heteroscleromorpha</taxon>
        <taxon>Tetractinellida</taxon>
        <taxon>Astrophorina</taxon>
        <taxon>Geodiidae</taxon>
        <taxon>Geodia</taxon>
    </lineage>
</organism>
<reference evidence="1" key="1">
    <citation type="submission" date="2023-03" db="EMBL/GenBank/DDBJ databases">
        <authorList>
            <person name="Steffen K."/>
            <person name="Cardenas P."/>
        </authorList>
    </citation>
    <scope>NUCLEOTIDE SEQUENCE</scope>
</reference>
<keyword evidence="2" id="KW-1185">Reference proteome</keyword>
<protein>
    <recommendedName>
        <fullName evidence="3">Aryl sulfotransferase</fullName>
    </recommendedName>
</protein>
<dbReference type="EMBL" id="CASHTH010002212">
    <property type="protein sequence ID" value="CAI8026407.1"/>
    <property type="molecule type" value="Genomic_DNA"/>
</dbReference>
<dbReference type="PANTHER" id="PTHR35340">
    <property type="entry name" value="PQQ ENZYME REPEAT PROTEIN-RELATED"/>
    <property type="match status" value="1"/>
</dbReference>
<dbReference type="InterPro" id="IPR011047">
    <property type="entry name" value="Quinoprotein_ADH-like_sf"/>
</dbReference>
<dbReference type="Pfam" id="PF14269">
    <property type="entry name" value="Arylsulfotran_2"/>
    <property type="match status" value="1"/>
</dbReference>
<dbReference type="InterPro" id="IPR039535">
    <property type="entry name" value="ASST-like"/>
</dbReference>
<dbReference type="PANTHER" id="PTHR35340:SF5">
    <property type="entry name" value="ASST-DOMAIN-CONTAINING PROTEIN"/>
    <property type="match status" value="1"/>
</dbReference>